<dbReference type="SUPFAM" id="SSF53474">
    <property type="entry name" value="alpha/beta-Hydrolases"/>
    <property type="match status" value="1"/>
</dbReference>
<evidence type="ECO:0000256" key="1">
    <source>
        <dbReference type="ARBA" id="ARBA00022801"/>
    </source>
</evidence>
<dbReference type="InterPro" id="IPR029058">
    <property type="entry name" value="AB_hydrolase_fold"/>
</dbReference>
<dbReference type="AlphaFoldDB" id="A0AAW0QHM9"/>
<proteinExistence type="predicted"/>
<dbReference type="PANTHER" id="PTHR48081:SF8">
    <property type="entry name" value="ALPHA_BETA HYDROLASE FOLD-3 DOMAIN-CONTAINING PROTEIN-RELATED"/>
    <property type="match status" value="1"/>
</dbReference>
<evidence type="ECO:0000313" key="3">
    <source>
        <dbReference type="EMBL" id="KAK8105522.1"/>
    </source>
</evidence>
<reference evidence="3 4" key="1">
    <citation type="submission" date="2023-01" db="EMBL/GenBank/DDBJ databases">
        <title>Analysis of 21 Apiospora genomes using comparative genomics revels a genus with tremendous synthesis potential of carbohydrate active enzymes and secondary metabolites.</title>
        <authorList>
            <person name="Sorensen T."/>
        </authorList>
    </citation>
    <scope>NUCLEOTIDE SEQUENCE [LARGE SCALE GENOMIC DNA]</scope>
    <source>
        <strain evidence="3 4">CBS 117206</strain>
    </source>
</reference>
<dbReference type="Proteomes" id="UP001392437">
    <property type="component" value="Unassembled WGS sequence"/>
</dbReference>
<dbReference type="InterPro" id="IPR050300">
    <property type="entry name" value="GDXG_lipolytic_enzyme"/>
</dbReference>
<dbReference type="PANTHER" id="PTHR48081">
    <property type="entry name" value="AB HYDROLASE SUPERFAMILY PROTEIN C4A8.06C"/>
    <property type="match status" value="1"/>
</dbReference>
<organism evidence="3 4">
    <name type="scientific">Apiospora kogelbergensis</name>
    <dbReference type="NCBI Taxonomy" id="1337665"/>
    <lineage>
        <taxon>Eukaryota</taxon>
        <taxon>Fungi</taxon>
        <taxon>Dikarya</taxon>
        <taxon>Ascomycota</taxon>
        <taxon>Pezizomycotina</taxon>
        <taxon>Sordariomycetes</taxon>
        <taxon>Xylariomycetidae</taxon>
        <taxon>Amphisphaeriales</taxon>
        <taxon>Apiosporaceae</taxon>
        <taxon>Apiospora</taxon>
    </lineage>
</organism>
<feature type="domain" description="Alpha/beta hydrolase fold-3" evidence="2">
    <location>
        <begin position="104"/>
        <end position="356"/>
    </location>
</feature>
<dbReference type="Gene3D" id="3.40.50.1820">
    <property type="entry name" value="alpha/beta hydrolase"/>
    <property type="match status" value="1"/>
</dbReference>
<protein>
    <recommendedName>
        <fullName evidence="2">Alpha/beta hydrolase fold-3 domain-containing protein</fullName>
    </recommendedName>
</protein>
<sequence length="417" mass="45428">MPDTAGPKTNAKAGQSVTVQRETELSLLYRVLRTVIKPLRPRLVQPGKPQPAGSPRLANCPKRKDGCKIVERLHEPTDMWLYDFLPETSSAFVRNAGPGPLHNVYYFAGGGFQSPPAGQHWSFVGKIASRLAGTHRFTIVSYPLAPNSPASESLPALRRLLASLIAESATAGKKVVLMGDSAGANVALSLGFWWAAHLSKTIDAYSRKSSFGLGPIETGKPLDLEADMTRLRSVLESIVVVSPASDLRNSNEQMGKVDPNDPLLGADYTGKVAEAWTAALPGEVESEFKAENPHVSPSLNSALAFKAMVLQKIHVYGIYGTNDVLAPDTDVLRENCEKYGVKGSWMVWEGQMHCFPLAGIYGMKEGQKGMDWLVKIMREETKIDHNRLKGDVPLAQLRPRLSTRGSRISERSVSGLT</sequence>
<dbReference type="EMBL" id="JAQQWP010000008">
    <property type="protein sequence ID" value="KAK8105522.1"/>
    <property type="molecule type" value="Genomic_DNA"/>
</dbReference>
<dbReference type="GO" id="GO:0016787">
    <property type="term" value="F:hydrolase activity"/>
    <property type="evidence" value="ECO:0007669"/>
    <property type="project" value="UniProtKB-KW"/>
</dbReference>
<keyword evidence="4" id="KW-1185">Reference proteome</keyword>
<gene>
    <name evidence="3" type="ORF">PG999_008881</name>
</gene>
<name>A0AAW0QHM9_9PEZI</name>
<comment type="caution">
    <text evidence="3">The sequence shown here is derived from an EMBL/GenBank/DDBJ whole genome shotgun (WGS) entry which is preliminary data.</text>
</comment>
<evidence type="ECO:0000259" key="2">
    <source>
        <dbReference type="Pfam" id="PF07859"/>
    </source>
</evidence>
<accession>A0AAW0QHM9</accession>
<dbReference type="Pfam" id="PF07859">
    <property type="entry name" value="Abhydrolase_3"/>
    <property type="match status" value="1"/>
</dbReference>
<dbReference type="InterPro" id="IPR013094">
    <property type="entry name" value="AB_hydrolase_3"/>
</dbReference>
<keyword evidence="1" id="KW-0378">Hydrolase</keyword>
<evidence type="ECO:0000313" key="4">
    <source>
        <dbReference type="Proteomes" id="UP001392437"/>
    </source>
</evidence>